<name>A0ABR1YHA4_9PEZI</name>
<comment type="caution">
    <text evidence="2">The sequence shown here is derived from an EMBL/GenBank/DDBJ whole genome shotgun (WGS) entry which is preliminary data.</text>
</comment>
<dbReference type="Proteomes" id="UP001492380">
    <property type="component" value="Unassembled WGS sequence"/>
</dbReference>
<evidence type="ECO:0000313" key="3">
    <source>
        <dbReference type="Proteomes" id="UP001492380"/>
    </source>
</evidence>
<accession>A0ABR1YHA4</accession>
<evidence type="ECO:0008006" key="4">
    <source>
        <dbReference type="Google" id="ProtNLM"/>
    </source>
</evidence>
<protein>
    <recommendedName>
        <fullName evidence="4">Secreted protein</fullName>
    </recommendedName>
</protein>
<gene>
    <name evidence="2" type="ORF">HDK90DRAFT_356995</name>
</gene>
<proteinExistence type="predicted"/>
<dbReference type="EMBL" id="JBBWRZ010000009">
    <property type="protein sequence ID" value="KAK8229411.1"/>
    <property type="molecule type" value="Genomic_DNA"/>
</dbReference>
<reference evidence="2 3" key="1">
    <citation type="submission" date="2024-04" db="EMBL/GenBank/DDBJ databases">
        <title>Phyllosticta paracitricarpa is synonymous to the EU quarantine fungus P. citricarpa based on phylogenomic analyses.</title>
        <authorList>
            <consortium name="Lawrence Berkeley National Laboratory"/>
            <person name="Van Ingen-Buijs V.A."/>
            <person name="Van Westerhoven A.C."/>
            <person name="Haridas S."/>
            <person name="Skiadas P."/>
            <person name="Martin F."/>
            <person name="Groenewald J.Z."/>
            <person name="Crous P.W."/>
            <person name="Seidl M.F."/>
        </authorList>
    </citation>
    <scope>NUCLEOTIDE SEQUENCE [LARGE SCALE GENOMIC DNA]</scope>
    <source>
        <strain evidence="2 3">CBS 123374</strain>
    </source>
</reference>
<keyword evidence="3" id="KW-1185">Reference proteome</keyword>
<sequence>MIDRFLIPRFFLVLSLLLLAVWPGASSAALPCFFANRHFPPAHSSARSIDRDTVCAVARSSFPYPIPLPSLLSSTAFECGLVFGHHHNNNNVRTKNDDRRKTTMTTNAFWQDGKLLWHWYDTRNARNARHERHDGSIRTHAWLSWWMK</sequence>
<feature type="signal peptide" evidence="1">
    <location>
        <begin position="1"/>
        <end position="27"/>
    </location>
</feature>
<feature type="chain" id="PRO_5045359642" description="Secreted protein" evidence="1">
    <location>
        <begin position="28"/>
        <end position="148"/>
    </location>
</feature>
<evidence type="ECO:0000313" key="2">
    <source>
        <dbReference type="EMBL" id="KAK8229411.1"/>
    </source>
</evidence>
<keyword evidence="1" id="KW-0732">Signal</keyword>
<evidence type="ECO:0000256" key="1">
    <source>
        <dbReference type="SAM" id="SignalP"/>
    </source>
</evidence>
<organism evidence="2 3">
    <name type="scientific">Phyllosticta capitalensis</name>
    <dbReference type="NCBI Taxonomy" id="121624"/>
    <lineage>
        <taxon>Eukaryota</taxon>
        <taxon>Fungi</taxon>
        <taxon>Dikarya</taxon>
        <taxon>Ascomycota</taxon>
        <taxon>Pezizomycotina</taxon>
        <taxon>Dothideomycetes</taxon>
        <taxon>Dothideomycetes incertae sedis</taxon>
        <taxon>Botryosphaeriales</taxon>
        <taxon>Phyllostictaceae</taxon>
        <taxon>Phyllosticta</taxon>
    </lineage>
</organism>